<evidence type="ECO:0000313" key="11">
    <source>
        <dbReference type="Proteomes" id="UP001286313"/>
    </source>
</evidence>
<dbReference type="PANTHER" id="PTHR12596:SF2">
    <property type="entry name" value="EXPORTIN-7 ISOFORM X1"/>
    <property type="match status" value="1"/>
</dbReference>
<feature type="domain" description="Importin N-terminal" evidence="8">
    <location>
        <begin position="29"/>
        <end position="97"/>
    </location>
</feature>
<keyword evidence="6" id="KW-0653">Protein transport</keyword>
<keyword evidence="5" id="KW-0963">Cytoplasm</keyword>
<dbReference type="GO" id="GO:0005049">
    <property type="term" value="F:nuclear export signal receptor activity"/>
    <property type="evidence" value="ECO:0007669"/>
    <property type="project" value="InterPro"/>
</dbReference>
<dbReference type="InterPro" id="IPR016024">
    <property type="entry name" value="ARM-type_fold"/>
</dbReference>
<proteinExistence type="inferred from homology"/>
<dbReference type="AlphaFoldDB" id="A0AAE1KSA4"/>
<comment type="similarity">
    <text evidence="3">Belongs to the exportin family.</text>
</comment>
<dbReference type="InterPro" id="IPR057947">
    <property type="entry name" value="TPR_XPO7/RBP17"/>
</dbReference>
<evidence type="ECO:0000256" key="4">
    <source>
        <dbReference type="ARBA" id="ARBA00022448"/>
    </source>
</evidence>
<comment type="caution">
    <text evidence="10">The sequence shown here is derived from an EMBL/GenBank/DDBJ whole genome shotgun (WGS) entry which is preliminary data.</text>
</comment>
<evidence type="ECO:0000313" key="10">
    <source>
        <dbReference type="EMBL" id="KAK3882924.1"/>
    </source>
</evidence>
<evidence type="ECO:0000256" key="6">
    <source>
        <dbReference type="ARBA" id="ARBA00022927"/>
    </source>
</evidence>
<dbReference type="Gene3D" id="1.25.10.10">
    <property type="entry name" value="Leucine-rich Repeat Variant"/>
    <property type="match status" value="2"/>
</dbReference>
<keyword evidence="4" id="KW-0813">Transport</keyword>
<keyword evidence="11" id="KW-1185">Reference proteome</keyword>
<dbReference type="SMART" id="SM00913">
    <property type="entry name" value="IBN_N"/>
    <property type="match status" value="1"/>
</dbReference>
<dbReference type="PROSITE" id="PS50166">
    <property type="entry name" value="IMPORTIN_B_NT"/>
    <property type="match status" value="1"/>
</dbReference>
<dbReference type="Proteomes" id="UP001286313">
    <property type="component" value="Unassembled WGS sequence"/>
</dbReference>
<dbReference type="InterPro" id="IPR044189">
    <property type="entry name" value="XPO4/7-like"/>
</dbReference>
<reference evidence="10" key="1">
    <citation type="submission" date="2023-10" db="EMBL/GenBank/DDBJ databases">
        <title>Genome assemblies of two species of porcelain crab, Petrolisthes cinctipes and Petrolisthes manimaculis (Anomura: Porcellanidae).</title>
        <authorList>
            <person name="Angst P."/>
        </authorList>
    </citation>
    <scope>NUCLEOTIDE SEQUENCE</scope>
    <source>
        <strain evidence="10">PB745_01</strain>
        <tissue evidence="10">Gill</tissue>
    </source>
</reference>
<evidence type="ECO:0000256" key="7">
    <source>
        <dbReference type="ARBA" id="ARBA00023242"/>
    </source>
</evidence>
<protein>
    <recommendedName>
        <fullName evidence="8">Importin N-terminal domain-containing protein</fullName>
    </recommendedName>
</protein>
<dbReference type="FunFam" id="1.25.10.10:FF:000042">
    <property type="entry name" value="exportin-7 isoform X1"/>
    <property type="match status" value="1"/>
</dbReference>
<keyword evidence="7" id="KW-0539">Nucleus</keyword>
<evidence type="ECO:0000313" key="9">
    <source>
        <dbReference type="EMBL" id="KAK3866168.1"/>
    </source>
</evidence>
<evidence type="ECO:0000256" key="3">
    <source>
        <dbReference type="ARBA" id="ARBA00009466"/>
    </source>
</evidence>
<gene>
    <name evidence="10" type="ORF">Pcinc_012715</name>
    <name evidence="9" type="ORF">Pcinc_028284</name>
</gene>
<dbReference type="InterPro" id="IPR001494">
    <property type="entry name" value="Importin-beta_N"/>
</dbReference>
<name>A0AAE1KSA4_PETCI</name>
<sequence>MAEDQEVVKLELLCKQLHEANDGVQRQEAEKALVEFQSGRGAATLSQCQLLLDRAQSSYSQYLAATTLTKLVSRNPCTLSLQQRIDIRNYVLNYLATRPKLVHYVTQGLVVLFGRITKLGWFDGLDKEKWAFRNVVGDVSQFMQGSVDHCVIGVQLLAQLTAEMNQISESDANKSLTKHRKIASSFRDTQLYDIFQLSCTLLRTALENSKTLNFNDESQHGLMTHLLRLALNCLTFDFIGTSVDESSDDLGTVQIPTSWRPAFLDFSTVQLFFDLYASLPASLSPVTLSCLVQIASVRRTLFSNEERAKFLSQLVNGVRNILQNPQGLSDPSNYHEFCRLLLRLKSNYQLGELVTVEHYPDAIQLIAKFTVESLNMWQFAPNSVHYLLSLWQRMVGSVPYMKATEPHLLETYTPEVVRAYVSSRLESVSVVLREGLDDPLDDVTVIQQQLDQLSTIGRCEYAKTCALLVQLFEQTAQRYQELITARINNRSQQHSMEDIAILEGQLTWLVYMIGSAIGGRVSFNTSDDHDAMDGELVCRVLQLMNLTDSCLPQGGCERRELATISFFEQFRKIYVGDQVHKTSKFYRRLSEILGLNDESMVLAVFVRKIITNLKYWGHCEQILTRTLTLLSDLSISYNSVRKLVKLEEVQFMLNNHTKEFRVLKESGPQHSEHFPFLGVGVSVQEMRSRTLFYTSLGRLLMVELGEDEEKFTQFMIPITAAFDSVGRLLAQAETPVFQAEEAKKGLIGLARDLRGLAYAFNTKTSYMMLFDWIYPTYTGVLVRGVEIWSHDPQITTPVLKLFAELVQNRSQRLQFDVSSPNGILLFREASKVICTYGSRILAQGDNIPKDQIYPMRLKGISISFSILKAALCGNYVNFGVFRLYGDDALDSALHTFVKLLLSIPQSDLLVYPKLSQTYYVLLECLAQDHMNFLSTLEPNVFLYVLSSISEGLSAIDTMVCSGCCATLDHIVTYLYKLLHQKNTMVCTGCCATLDHIVTHLFKTLHQKSKKGTVDLESDALVKVMKHQPSILQQMLATVLNIIMFEDCRNQWSMSRPLLPLILLNNEYFGQLRQQIISQQAPDKQGAMAQWFDSLMEGIEPNLLTKNRDKFTQNLSVFRRDINDSLKGPVTSGGSGSEMMTS</sequence>
<organism evidence="10 11">
    <name type="scientific">Petrolisthes cinctipes</name>
    <name type="common">Flat porcelain crab</name>
    <dbReference type="NCBI Taxonomy" id="88211"/>
    <lineage>
        <taxon>Eukaryota</taxon>
        <taxon>Metazoa</taxon>
        <taxon>Ecdysozoa</taxon>
        <taxon>Arthropoda</taxon>
        <taxon>Crustacea</taxon>
        <taxon>Multicrustacea</taxon>
        <taxon>Malacostraca</taxon>
        <taxon>Eumalacostraca</taxon>
        <taxon>Eucarida</taxon>
        <taxon>Decapoda</taxon>
        <taxon>Pleocyemata</taxon>
        <taxon>Anomura</taxon>
        <taxon>Galatheoidea</taxon>
        <taxon>Porcellanidae</taxon>
        <taxon>Petrolisthes</taxon>
    </lineage>
</organism>
<dbReference type="GO" id="GO:0031267">
    <property type="term" value="F:small GTPase binding"/>
    <property type="evidence" value="ECO:0007669"/>
    <property type="project" value="InterPro"/>
</dbReference>
<dbReference type="EMBL" id="JAWQEG010003449">
    <property type="protein sequence ID" value="KAK3866168.1"/>
    <property type="molecule type" value="Genomic_DNA"/>
</dbReference>
<dbReference type="EMBL" id="JAWQEG010001047">
    <property type="protein sequence ID" value="KAK3882924.1"/>
    <property type="molecule type" value="Genomic_DNA"/>
</dbReference>
<evidence type="ECO:0000256" key="5">
    <source>
        <dbReference type="ARBA" id="ARBA00022490"/>
    </source>
</evidence>
<dbReference type="GO" id="GO:0005737">
    <property type="term" value="C:cytoplasm"/>
    <property type="evidence" value="ECO:0007669"/>
    <property type="project" value="UniProtKB-SubCell"/>
</dbReference>
<comment type="subcellular location">
    <subcellularLocation>
        <location evidence="2">Cytoplasm</location>
    </subcellularLocation>
    <subcellularLocation>
        <location evidence="1">Nucleus</location>
    </subcellularLocation>
</comment>
<dbReference type="GO" id="GO:0005643">
    <property type="term" value="C:nuclear pore"/>
    <property type="evidence" value="ECO:0007669"/>
    <property type="project" value="TreeGrafter"/>
</dbReference>
<accession>A0AAE1KSA4</accession>
<dbReference type="PANTHER" id="PTHR12596">
    <property type="entry name" value="EXPORTIN 4,7-RELATED"/>
    <property type="match status" value="1"/>
</dbReference>
<evidence type="ECO:0000256" key="1">
    <source>
        <dbReference type="ARBA" id="ARBA00004123"/>
    </source>
</evidence>
<dbReference type="Pfam" id="PF25795">
    <property type="entry name" value="TPR_XPO7"/>
    <property type="match status" value="1"/>
</dbReference>
<dbReference type="SUPFAM" id="SSF48371">
    <property type="entry name" value="ARM repeat"/>
    <property type="match status" value="1"/>
</dbReference>
<dbReference type="GO" id="GO:0006611">
    <property type="term" value="P:protein export from nucleus"/>
    <property type="evidence" value="ECO:0007669"/>
    <property type="project" value="TreeGrafter"/>
</dbReference>
<evidence type="ECO:0000259" key="8">
    <source>
        <dbReference type="PROSITE" id="PS50166"/>
    </source>
</evidence>
<dbReference type="InterPro" id="IPR011989">
    <property type="entry name" value="ARM-like"/>
</dbReference>
<dbReference type="Pfam" id="PF03810">
    <property type="entry name" value="IBN_N"/>
    <property type="match status" value="1"/>
</dbReference>
<evidence type="ECO:0000256" key="2">
    <source>
        <dbReference type="ARBA" id="ARBA00004496"/>
    </source>
</evidence>